<dbReference type="GO" id="GO:0016747">
    <property type="term" value="F:acyltransferase activity, transferring groups other than amino-acyl groups"/>
    <property type="evidence" value="ECO:0007669"/>
    <property type="project" value="InterPro"/>
</dbReference>
<sequence>MHAVRQLSPDLRRAGTVQHACQGCALNRPPLRTLAEAADARDNGFNLVRLGAALAVYYFHAYMTTGIVPGGDPVGRWIDPVADIGKLALAVFFLISGFFVSQSWMHDPHVLRFTLRRAARLLPALAVAVPLTAATAVLCYGSPQAAGFWSHDTWRYIIGNVTLHGLRFVVPQGEWHIPGVLQGGAINGPLWTLYWEGRMYVMVALIGVAAALPLRQWLGGMAVLLLLSAQLFPEVAAGYIWELRLWSMFLLGMLCCALAPQLRVGGIQVACVGVFVWLNWARNVTMSPSGFTWFGLAALCCMATLWIGSRRVTGWRHLRRHDYSYGIYLYHWPVMSMLKLSFPALTAIPMLFAALAPTLALAAFSWHFIEAPALRAVRRRLAAGS</sequence>
<keyword evidence="1" id="KW-0472">Membrane</keyword>
<feature type="transmembrane region" description="Helical" evidence="1">
    <location>
        <begin position="121"/>
        <end position="143"/>
    </location>
</feature>
<accession>A0A4Y9T213</accession>
<evidence type="ECO:0000313" key="4">
    <source>
        <dbReference type="Proteomes" id="UP000297729"/>
    </source>
</evidence>
<dbReference type="GO" id="GO:0009103">
    <property type="term" value="P:lipopolysaccharide biosynthetic process"/>
    <property type="evidence" value="ECO:0007669"/>
    <property type="project" value="TreeGrafter"/>
</dbReference>
<keyword evidence="3" id="KW-0012">Acyltransferase</keyword>
<evidence type="ECO:0000256" key="1">
    <source>
        <dbReference type="SAM" id="Phobius"/>
    </source>
</evidence>
<feature type="transmembrane region" description="Helical" evidence="1">
    <location>
        <begin position="221"/>
        <end position="241"/>
    </location>
</feature>
<comment type="caution">
    <text evidence="3">The sequence shown here is derived from an EMBL/GenBank/DDBJ whole genome shotgun (WGS) entry which is preliminary data.</text>
</comment>
<feature type="transmembrane region" description="Helical" evidence="1">
    <location>
        <begin position="247"/>
        <end position="278"/>
    </location>
</feature>
<proteinExistence type="predicted"/>
<dbReference type="InterPro" id="IPR050879">
    <property type="entry name" value="Acyltransferase_3"/>
</dbReference>
<keyword evidence="4" id="KW-1185">Reference proteome</keyword>
<feature type="domain" description="Acyltransferase 3" evidence="2">
    <location>
        <begin position="43"/>
        <end position="364"/>
    </location>
</feature>
<dbReference type="GO" id="GO:0016020">
    <property type="term" value="C:membrane"/>
    <property type="evidence" value="ECO:0007669"/>
    <property type="project" value="TreeGrafter"/>
</dbReference>
<dbReference type="OrthoDB" id="9767863at2"/>
<dbReference type="PANTHER" id="PTHR23028:SF53">
    <property type="entry name" value="ACYL_TRANSF_3 DOMAIN-CONTAINING PROTEIN"/>
    <property type="match status" value="1"/>
</dbReference>
<gene>
    <name evidence="3" type="ORF">E4L98_01130</name>
</gene>
<keyword evidence="1" id="KW-1133">Transmembrane helix</keyword>
<dbReference type="Proteomes" id="UP000297729">
    <property type="component" value="Unassembled WGS sequence"/>
</dbReference>
<dbReference type="EMBL" id="SPVG01000013">
    <property type="protein sequence ID" value="TFW31051.1"/>
    <property type="molecule type" value="Genomic_DNA"/>
</dbReference>
<dbReference type="PANTHER" id="PTHR23028">
    <property type="entry name" value="ACETYLTRANSFERASE"/>
    <property type="match status" value="1"/>
</dbReference>
<reference evidence="3 4" key="1">
    <citation type="submission" date="2019-03" db="EMBL/GenBank/DDBJ databases">
        <title>Draft Genome Sequence of Duganella callidus sp. nov., a Novel Duganella Species Isolated from Cultivated Soil.</title>
        <authorList>
            <person name="Raths R."/>
            <person name="Peta V."/>
            <person name="Bucking H."/>
        </authorList>
    </citation>
    <scope>NUCLEOTIDE SEQUENCE [LARGE SCALE GENOMIC DNA]</scope>
    <source>
        <strain evidence="3 4">DN04</strain>
    </source>
</reference>
<feature type="transmembrane region" description="Helical" evidence="1">
    <location>
        <begin position="342"/>
        <end position="369"/>
    </location>
</feature>
<dbReference type="AlphaFoldDB" id="A0A4Y9T213"/>
<keyword evidence="1" id="KW-0812">Transmembrane</keyword>
<dbReference type="InterPro" id="IPR002656">
    <property type="entry name" value="Acyl_transf_3_dom"/>
</dbReference>
<evidence type="ECO:0000313" key="3">
    <source>
        <dbReference type="EMBL" id="TFW31051.1"/>
    </source>
</evidence>
<organism evidence="3 4">
    <name type="scientific">Duganella callida</name>
    <dbReference type="NCBI Taxonomy" id="2561932"/>
    <lineage>
        <taxon>Bacteria</taxon>
        <taxon>Pseudomonadati</taxon>
        <taxon>Pseudomonadota</taxon>
        <taxon>Betaproteobacteria</taxon>
        <taxon>Burkholderiales</taxon>
        <taxon>Oxalobacteraceae</taxon>
        <taxon>Telluria group</taxon>
        <taxon>Duganella</taxon>
    </lineage>
</organism>
<name>A0A4Y9T213_9BURK</name>
<feature type="transmembrane region" description="Helical" evidence="1">
    <location>
        <begin position="290"/>
        <end position="308"/>
    </location>
</feature>
<keyword evidence="3" id="KW-0808">Transferase</keyword>
<feature type="transmembrane region" description="Helical" evidence="1">
    <location>
        <begin position="47"/>
        <end position="64"/>
    </location>
</feature>
<evidence type="ECO:0000259" key="2">
    <source>
        <dbReference type="Pfam" id="PF01757"/>
    </source>
</evidence>
<feature type="transmembrane region" description="Helical" evidence="1">
    <location>
        <begin position="84"/>
        <end position="100"/>
    </location>
</feature>
<dbReference type="Pfam" id="PF01757">
    <property type="entry name" value="Acyl_transf_3"/>
    <property type="match status" value="1"/>
</dbReference>
<feature type="transmembrane region" description="Helical" evidence="1">
    <location>
        <begin position="197"/>
        <end position="214"/>
    </location>
</feature>
<protein>
    <submittedName>
        <fullName evidence="3">Acyltransferase</fullName>
    </submittedName>
</protein>